<dbReference type="EMBL" id="JACHDO010000001">
    <property type="protein sequence ID" value="MBB5492327.1"/>
    <property type="molecule type" value="Genomic_DNA"/>
</dbReference>
<accession>A0A840WKY3</accession>
<keyword evidence="2" id="KW-1185">Reference proteome</keyword>
<gene>
    <name evidence="1" type="ORF">HNR07_003464</name>
</gene>
<sequence>MTGEKVTRTRIAPVFLTAVLALTACSSEGGQATPGEASQADAELKEPGVPAEELSGLLVHHKGARGVFLTFHDVEDGTQRSLIDLTDLALDETSSVGIEAFWHKFSFSPDFEFAAYEHDGELRFGELNAETYSYDWTGLVEPEESATFSGGAIEYLSPQFSPDGSQLWFEEQLENSEEDSRVLSVDVTDPEGEAEHKGDAPRGVETIHRVDSRVLSGQGNYRGPDNVYAITPDNQLEVLERVRDEGTGLDYFAGDTIGVVPWDFVDGTPGQFFGPIGFDRSTFTELHSLSVSDDGTVSDEGIALEATGNSISRMWADKELDRLILLAGSSYFAYTPGSDNEPVALFDNLTYEEEPEGTFQTEVLGVYPAHNG</sequence>
<comment type="caution">
    <text evidence="1">The sequence shown here is derived from an EMBL/GenBank/DDBJ whole genome shotgun (WGS) entry which is preliminary data.</text>
</comment>
<dbReference type="Proteomes" id="UP000579647">
    <property type="component" value="Unassembled WGS sequence"/>
</dbReference>
<dbReference type="AlphaFoldDB" id="A0A840WKY3"/>
<evidence type="ECO:0000313" key="1">
    <source>
        <dbReference type="EMBL" id="MBB5492327.1"/>
    </source>
</evidence>
<evidence type="ECO:0008006" key="3">
    <source>
        <dbReference type="Google" id="ProtNLM"/>
    </source>
</evidence>
<reference evidence="1 2" key="1">
    <citation type="submission" date="2020-08" db="EMBL/GenBank/DDBJ databases">
        <title>Sequencing the genomes of 1000 actinobacteria strains.</title>
        <authorList>
            <person name="Klenk H.-P."/>
        </authorList>
    </citation>
    <scope>NUCLEOTIDE SEQUENCE [LARGE SCALE GENOMIC DNA]</scope>
    <source>
        <strain evidence="1 2">DSM 44598</strain>
    </source>
</reference>
<organism evidence="1 2">
    <name type="scientific">Nocardiopsis metallicus</name>
    <dbReference type="NCBI Taxonomy" id="179819"/>
    <lineage>
        <taxon>Bacteria</taxon>
        <taxon>Bacillati</taxon>
        <taxon>Actinomycetota</taxon>
        <taxon>Actinomycetes</taxon>
        <taxon>Streptosporangiales</taxon>
        <taxon>Nocardiopsidaceae</taxon>
        <taxon>Nocardiopsis</taxon>
    </lineage>
</organism>
<name>A0A840WKY3_9ACTN</name>
<dbReference type="PROSITE" id="PS51257">
    <property type="entry name" value="PROKAR_LIPOPROTEIN"/>
    <property type="match status" value="1"/>
</dbReference>
<dbReference type="RefSeq" id="WP_184365813.1">
    <property type="nucleotide sequence ID" value="NZ_BAAAKM010000003.1"/>
</dbReference>
<evidence type="ECO:0000313" key="2">
    <source>
        <dbReference type="Proteomes" id="UP000579647"/>
    </source>
</evidence>
<proteinExistence type="predicted"/>
<dbReference type="SUPFAM" id="SSF82171">
    <property type="entry name" value="DPP6 N-terminal domain-like"/>
    <property type="match status" value="1"/>
</dbReference>
<protein>
    <recommendedName>
        <fullName evidence="3">Lipoprotein</fullName>
    </recommendedName>
</protein>